<dbReference type="InterPro" id="IPR013857">
    <property type="entry name" value="NADH-UbQ_OxRdtase-assoc_prot30"/>
</dbReference>
<evidence type="ECO:0000313" key="3">
    <source>
        <dbReference type="EMBL" id="MCX2719992.1"/>
    </source>
</evidence>
<evidence type="ECO:0000259" key="2">
    <source>
        <dbReference type="Pfam" id="PF08547"/>
    </source>
</evidence>
<sequence>MSTLTLYDFNKTSNIADWLVVNDGVMGGLSRGTMELSTDGHGVFRGKLSLENNGGFSSIRHSFSTKKVSDFDHIRLKVKGDGKRYQLRIKSRRSQYYSYVAYFETNGEWETISVPIREMYPVFRGNRLNQPNYEGVQIEEIGILIANKKAEAFRLEIDSIYLQALK</sequence>
<keyword evidence="4" id="KW-1185">Reference proteome</keyword>
<dbReference type="Proteomes" id="UP001207116">
    <property type="component" value="Unassembled WGS sequence"/>
</dbReference>
<proteinExistence type="inferred from homology"/>
<gene>
    <name evidence="3" type="ORF">OO016_10305</name>
</gene>
<comment type="similarity">
    <text evidence="1">Belongs to the CIA30 family.</text>
</comment>
<dbReference type="RefSeq" id="WP_266013310.1">
    <property type="nucleotide sequence ID" value="NZ_JAPFQP010000003.1"/>
</dbReference>
<organism evidence="3 4">
    <name type="scientific">Lentiprolixibacter aurantiacus</name>
    <dbReference type="NCBI Taxonomy" id="2993939"/>
    <lineage>
        <taxon>Bacteria</taxon>
        <taxon>Pseudomonadati</taxon>
        <taxon>Bacteroidota</taxon>
        <taxon>Flavobacteriia</taxon>
        <taxon>Flavobacteriales</taxon>
        <taxon>Flavobacteriaceae</taxon>
        <taxon>Lentiprolixibacter</taxon>
    </lineage>
</organism>
<dbReference type="SUPFAM" id="SSF49785">
    <property type="entry name" value="Galactose-binding domain-like"/>
    <property type="match status" value="1"/>
</dbReference>
<evidence type="ECO:0000313" key="4">
    <source>
        <dbReference type="Proteomes" id="UP001207116"/>
    </source>
</evidence>
<feature type="domain" description="NADH:ubiquinone oxidoreductase intermediate-associated protein 30" evidence="2">
    <location>
        <begin position="7"/>
        <end position="157"/>
    </location>
</feature>
<dbReference type="PANTHER" id="PTHR13194">
    <property type="entry name" value="COMPLEX I INTERMEDIATE-ASSOCIATED PROTEIN 30"/>
    <property type="match status" value="1"/>
</dbReference>
<reference evidence="3" key="1">
    <citation type="submission" date="2022-11" db="EMBL/GenBank/DDBJ databases">
        <title>The characterization of three novel Bacteroidetes species and genomic analysis of their roles in tidal elemental geochemical cycles.</title>
        <authorList>
            <person name="Ma K.-J."/>
        </authorList>
    </citation>
    <scope>NUCLEOTIDE SEQUENCE</scope>
    <source>
        <strain evidence="3">M415</strain>
    </source>
</reference>
<name>A0AAE3MN88_9FLAO</name>
<dbReference type="PANTHER" id="PTHR13194:SF19">
    <property type="entry name" value="NAD(P)-BINDING ROSSMANN-FOLD SUPERFAMILY PROTEIN"/>
    <property type="match status" value="1"/>
</dbReference>
<protein>
    <submittedName>
        <fullName evidence="3">CIA30 family protein</fullName>
    </submittedName>
</protein>
<dbReference type="InterPro" id="IPR008979">
    <property type="entry name" value="Galactose-bd-like_sf"/>
</dbReference>
<dbReference type="Gene3D" id="2.60.120.430">
    <property type="entry name" value="Galactose-binding lectin"/>
    <property type="match status" value="1"/>
</dbReference>
<dbReference type="Pfam" id="PF08547">
    <property type="entry name" value="CIA30"/>
    <property type="match status" value="1"/>
</dbReference>
<comment type="caution">
    <text evidence="3">The sequence shown here is derived from an EMBL/GenBank/DDBJ whole genome shotgun (WGS) entry which is preliminary data.</text>
</comment>
<dbReference type="AlphaFoldDB" id="A0AAE3MN88"/>
<dbReference type="EMBL" id="JAPFQP010000003">
    <property type="protein sequence ID" value="MCX2719992.1"/>
    <property type="molecule type" value="Genomic_DNA"/>
</dbReference>
<dbReference type="InterPro" id="IPR039131">
    <property type="entry name" value="NDUFAF1"/>
</dbReference>
<accession>A0AAE3MN88</accession>
<evidence type="ECO:0000256" key="1">
    <source>
        <dbReference type="ARBA" id="ARBA00007884"/>
    </source>
</evidence>